<sequence length="130" mass="13799">MASTLGTNAYINFNSQSLGSVHRKAKSDESIALVDKTAGADTHMSHLAALRETKFTVDFLIDGVTIWNALTPGTSAALEWGPEGNGAASGKPKYTSTAIVTKRTKDETYNDISTGSVELELQAAWTAATY</sequence>
<gene>
    <name evidence="1" type="ORF">UFOVP505_50</name>
</gene>
<reference evidence="1" key="1">
    <citation type="submission" date="2020-04" db="EMBL/GenBank/DDBJ databases">
        <authorList>
            <person name="Chiriac C."/>
            <person name="Salcher M."/>
            <person name="Ghai R."/>
            <person name="Kavagutti S V."/>
        </authorList>
    </citation>
    <scope>NUCLEOTIDE SEQUENCE</scope>
</reference>
<evidence type="ECO:0000313" key="1">
    <source>
        <dbReference type="EMBL" id="CAB4147819.1"/>
    </source>
</evidence>
<name>A0A6J5MVW5_9CAUD</name>
<protein>
    <submittedName>
        <fullName evidence="1">Uncharacterized protein</fullName>
    </submittedName>
</protein>
<accession>A0A6J5MVW5</accession>
<proteinExistence type="predicted"/>
<organism evidence="1">
    <name type="scientific">uncultured Caudovirales phage</name>
    <dbReference type="NCBI Taxonomy" id="2100421"/>
    <lineage>
        <taxon>Viruses</taxon>
        <taxon>Duplodnaviria</taxon>
        <taxon>Heunggongvirae</taxon>
        <taxon>Uroviricota</taxon>
        <taxon>Caudoviricetes</taxon>
        <taxon>Peduoviridae</taxon>
        <taxon>Maltschvirus</taxon>
        <taxon>Maltschvirus maltsch</taxon>
    </lineage>
</organism>
<dbReference type="EMBL" id="LR796475">
    <property type="protein sequence ID" value="CAB4147819.1"/>
    <property type="molecule type" value="Genomic_DNA"/>
</dbReference>